<dbReference type="RefSeq" id="WP_119053218.1">
    <property type="nucleotide sequence ID" value="NZ_CP032157.1"/>
</dbReference>
<evidence type="ECO:0000256" key="1">
    <source>
        <dbReference type="SAM" id="SignalP"/>
    </source>
</evidence>
<dbReference type="SUPFAM" id="SSF48317">
    <property type="entry name" value="Acid phosphatase/Vanadium-dependent haloperoxidase"/>
    <property type="match status" value="1"/>
</dbReference>
<evidence type="ECO:0000313" key="3">
    <source>
        <dbReference type="EMBL" id="AXY77342.1"/>
    </source>
</evidence>
<protein>
    <submittedName>
        <fullName evidence="3">Phosphatase PAP2 family protein</fullName>
    </submittedName>
</protein>
<evidence type="ECO:0000259" key="2">
    <source>
        <dbReference type="Pfam" id="PF01569"/>
    </source>
</evidence>
<reference evidence="3 4" key="1">
    <citation type="submission" date="2018-09" db="EMBL/GenBank/DDBJ databases">
        <title>Genome sequencing of strain 6GH32-13.</title>
        <authorList>
            <person name="Weon H.-Y."/>
            <person name="Heo J."/>
            <person name="Kwon S.-W."/>
        </authorList>
    </citation>
    <scope>NUCLEOTIDE SEQUENCE [LARGE SCALE GENOMIC DNA]</scope>
    <source>
        <strain evidence="3 4">5GH32-13</strain>
    </source>
</reference>
<dbReference type="CDD" id="cd03398">
    <property type="entry name" value="PAP2_haloperoxidase"/>
    <property type="match status" value="1"/>
</dbReference>
<dbReference type="InterPro" id="IPR000326">
    <property type="entry name" value="PAP2/HPO"/>
</dbReference>
<dbReference type="InterPro" id="IPR052559">
    <property type="entry name" value="V-haloperoxidase"/>
</dbReference>
<accession>A0A3B7MS47</accession>
<dbReference type="OrthoDB" id="9780455at2"/>
<dbReference type="Proteomes" id="UP000263900">
    <property type="component" value="Chromosome"/>
</dbReference>
<feature type="chain" id="PRO_5017576301" evidence="1">
    <location>
        <begin position="28"/>
        <end position="449"/>
    </location>
</feature>
<proteinExistence type="predicted"/>
<sequence>MNATSFRMYRLAMACTLTVLLTSLVLSSCKKWDDHHPGQPDSPSAYPADVADKWMLMQLRLMRNATGIPNQGFSRHYAYTGIAAREAIAPGMPEYGAWNKNWNGLTGLPAAGHSKKYYWPASVNAALAGMNKAMFPNASATDKAAVDSLENALRETFKVDAAKLALSVQFGKDVATAVYNWAETDGYKNANNPYTPPVGDGLWKPTPPAFAAPATPYWGNNRPVVKGSLANSTPTPPPAYSTDPASPFYKMVKQVYDASQDLTADETAMAIFWRDIPGVSSPGHWLSILQQTVRQKKSSLAKAVVAYALTGAATNDALIACFQLKYQYNLVRPITYIRETMGYTTWNSTLATPAHPEYPSAHSTLSAGAAHIFEQLFGNILSFTDHTYDYLGFAPRTYTSYTAIANEAGVSRLYGGIHYPSSIDAGLQQGKKIGENIYNQVLPSKFTTD</sequence>
<dbReference type="Gene3D" id="1.10.606.20">
    <property type="match status" value="1"/>
</dbReference>
<name>A0A3B7MS47_9BACT</name>
<evidence type="ECO:0000313" key="4">
    <source>
        <dbReference type="Proteomes" id="UP000263900"/>
    </source>
</evidence>
<dbReference type="Pfam" id="PF01569">
    <property type="entry name" value="PAP2"/>
    <property type="match status" value="1"/>
</dbReference>
<gene>
    <name evidence="3" type="ORF">D3H65_26655</name>
</gene>
<keyword evidence="4" id="KW-1185">Reference proteome</keyword>
<feature type="domain" description="Phosphatidic acid phosphatase type 2/haloperoxidase" evidence="2">
    <location>
        <begin position="302"/>
        <end position="429"/>
    </location>
</feature>
<dbReference type="PANTHER" id="PTHR34599:SF2">
    <property type="entry name" value="TRAF-TYPE DOMAIN-CONTAINING PROTEIN"/>
    <property type="match status" value="1"/>
</dbReference>
<dbReference type="PROSITE" id="PS51257">
    <property type="entry name" value="PROKAR_LIPOPROTEIN"/>
    <property type="match status" value="1"/>
</dbReference>
<dbReference type="KEGG" id="pseg:D3H65_26655"/>
<keyword evidence="1" id="KW-0732">Signal</keyword>
<feature type="signal peptide" evidence="1">
    <location>
        <begin position="1"/>
        <end position="27"/>
    </location>
</feature>
<dbReference type="InterPro" id="IPR036938">
    <property type="entry name" value="PAP2/HPO_sf"/>
</dbReference>
<dbReference type="PANTHER" id="PTHR34599">
    <property type="entry name" value="PEROXIDASE-RELATED"/>
    <property type="match status" value="1"/>
</dbReference>
<organism evidence="3 4">
    <name type="scientific">Paraflavitalea soli</name>
    <dbReference type="NCBI Taxonomy" id="2315862"/>
    <lineage>
        <taxon>Bacteria</taxon>
        <taxon>Pseudomonadati</taxon>
        <taxon>Bacteroidota</taxon>
        <taxon>Chitinophagia</taxon>
        <taxon>Chitinophagales</taxon>
        <taxon>Chitinophagaceae</taxon>
        <taxon>Paraflavitalea</taxon>
    </lineage>
</organism>
<dbReference type="AlphaFoldDB" id="A0A3B7MS47"/>
<dbReference type="EMBL" id="CP032157">
    <property type="protein sequence ID" value="AXY77342.1"/>
    <property type="molecule type" value="Genomic_DNA"/>
</dbReference>